<accession>A0A8J3UWY2</accession>
<evidence type="ECO:0000313" key="1">
    <source>
        <dbReference type="EMBL" id="GII52763.1"/>
    </source>
</evidence>
<comment type="caution">
    <text evidence="1">The sequence shown here is derived from an EMBL/GenBank/DDBJ whole genome shotgun (WGS) entry which is preliminary data.</text>
</comment>
<dbReference type="EMBL" id="BOOR01000007">
    <property type="protein sequence ID" value="GII52763.1"/>
    <property type="molecule type" value="Genomic_DNA"/>
</dbReference>
<dbReference type="AlphaFoldDB" id="A0A8J3UWY2"/>
<organism evidence="1 2">
    <name type="scientific">Planotetraspora thailandica</name>
    <dbReference type="NCBI Taxonomy" id="487172"/>
    <lineage>
        <taxon>Bacteria</taxon>
        <taxon>Bacillati</taxon>
        <taxon>Actinomycetota</taxon>
        <taxon>Actinomycetes</taxon>
        <taxon>Streptosporangiales</taxon>
        <taxon>Streptosporangiaceae</taxon>
        <taxon>Planotetraspora</taxon>
    </lineage>
</organism>
<gene>
    <name evidence="1" type="ORF">Pth03_11520</name>
</gene>
<dbReference type="Proteomes" id="UP000605992">
    <property type="component" value="Unassembled WGS sequence"/>
</dbReference>
<reference evidence="1" key="1">
    <citation type="submission" date="2021-01" db="EMBL/GenBank/DDBJ databases">
        <title>Whole genome shotgun sequence of Planotetraspora thailandica NBRC 104271.</title>
        <authorList>
            <person name="Komaki H."/>
            <person name="Tamura T."/>
        </authorList>
    </citation>
    <scope>NUCLEOTIDE SEQUENCE</scope>
    <source>
        <strain evidence="1">NBRC 104271</strain>
    </source>
</reference>
<keyword evidence="2" id="KW-1185">Reference proteome</keyword>
<evidence type="ECO:0000313" key="2">
    <source>
        <dbReference type="Proteomes" id="UP000605992"/>
    </source>
</evidence>
<sequence length="52" mass="5744">MKDADVRRALASLAGQHSPYFQFQDTTNFDSHEREIDAIHSPTGEAGRAINA</sequence>
<name>A0A8J3UWY2_9ACTN</name>
<protein>
    <submittedName>
        <fullName evidence="1">Uncharacterized protein</fullName>
    </submittedName>
</protein>
<proteinExistence type="predicted"/>